<comment type="caution">
    <text evidence="2">The sequence shown here is derived from an EMBL/GenBank/DDBJ whole genome shotgun (WGS) entry which is preliminary data.</text>
</comment>
<gene>
    <name evidence="2" type="ORF">BSZ36_01985</name>
</gene>
<sequence>MTRVLAAAALALVLAAPARAQTPAATPVRNLSVIGEAPRGAEMAPASRMFEIREGALWLDGRKLPPEAIPQGIDLSGIIVQMELVGPVIPVVEVDGAPFVFESERLVPFAQSSKAGNAVYIMGEEILVPSTSPEERLDPVVNEMYRRQLSEADRALYNQMEREAQLEYEIDELAARARTLAPGQGYDTITTDLRQRLQTLFDLKQEIRAEELDRAESELRALRSVLAERRSMRDQIIDLRLRELLGLEAVER</sequence>
<dbReference type="InParanoid" id="A0A259TWA9"/>
<dbReference type="RefSeq" id="WP_094545483.1">
    <property type="nucleotide sequence ID" value="NZ_MQWB01000001.1"/>
</dbReference>
<dbReference type="EMBL" id="MQWB01000001">
    <property type="protein sequence ID" value="OZC01864.1"/>
    <property type="molecule type" value="Genomic_DNA"/>
</dbReference>
<proteinExistence type="predicted"/>
<dbReference type="Proteomes" id="UP000216446">
    <property type="component" value="Unassembled WGS sequence"/>
</dbReference>
<organism evidence="2 3">
    <name type="scientific">Rubricoccus marinus</name>
    <dbReference type="NCBI Taxonomy" id="716817"/>
    <lineage>
        <taxon>Bacteria</taxon>
        <taxon>Pseudomonadati</taxon>
        <taxon>Rhodothermota</taxon>
        <taxon>Rhodothermia</taxon>
        <taxon>Rhodothermales</taxon>
        <taxon>Rubricoccaceae</taxon>
        <taxon>Rubricoccus</taxon>
    </lineage>
</organism>
<feature type="chain" id="PRO_5013374171" evidence="1">
    <location>
        <begin position="21"/>
        <end position="252"/>
    </location>
</feature>
<protein>
    <submittedName>
        <fullName evidence="2">Uncharacterized protein</fullName>
    </submittedName>
</protein>
<reference evidence="2 3" key="1">
    <citation type="submission" date="2016-11" db="EMBL/GenBank/DDBJ databases">
        <title>Study of marine rhodopsin-containing bacteria.</title>
        <authorList>
            <person name="Yoshizawa S."/>
            <person name="Kumagai Y."/>
            <person name="Kogure K."/>
        </authorList>
    </citation>
    <scope>NUCLEOTIDE SEQUENCE [LARGE SCALE GENOMIC DNA]</scope>
    <source>
        <strain evidence="2 3">SG-29</strain>
    </source>
</reference>
<evidence type="ECO:0000256" key="1">
    <source>
        <dbReference type="SAM" id="SignalP"/>
    </source>
</evidence>
<evidence type="ECO:0000313" key="3">
    <source>
        <dbReference type="Proteomes" id="UP000216446"/>
    </source>
</evidence>
<accession>A0A259TWA9</accession>
<keyword evidence="1" id="KW-0732">Signal</keyword>
<dbReference type="AlphaFoldDB" id="A0A259TWA9"/>
<evidence type="ECO:0000313" key="2">
    <source>
        <dbReference type="EMBL" id="OZC01864.1"/>
    </source>
</evidence>
<keyword evidence="3" id="KW-1185">Reference proteome</keyword>
<name>A0A259TWA9_9BACT</name>
<feature type="signal peptide" evidence="1">
    <location>
        <begin position="1"/>
        <end position="20"/>
    </location>
</feature>